<dbReference type="OrthoDB" id="9969815at2"/>
<evidence type="ECO:0000313" key="2">
    <source>
        <dbReference type="Proteomes" id="UP000280066"/>
    </source>
</evidence>
<protein>
    <submittedName>
        <fullName evidence="1">Uncharacterized protein</fullName>
    </submittedName>
</protein>
<evidence type="ECO:0000313" key="1">
    <source>
        <dbReference type="EMBL" id="RSK33964.1"/>
    </source>
</evidence>
<organism evidence="1 2">
    <name type="scientific">Hymenobacter metallilatus</name>
    <dbReference type="NCBI Taxonomy" id="2493666"/>
    <lineage>
        <taxon>Bacteria</taxon>
        <taxon>Pseudomonadati</taxon>
        <taxon>Bacteroidota</taxon>
        <taxon>Cytophagia</taxon>
        <taxon>Cytophagales</taxon>
        <taxon>Hymenobacteraceae</taxon>
        <taxon>Hymenobacter</taxon>
    </lineage>
</organism>
<comment type="caution">
    <text evidence="1">The sequence shown here is derived from an EMBL/GenBank/DDBJ whole genome shotgun (WGS) entry which is preliminary data.</text>
</comment>
<reference evidence="1 2" key="1">
    <citation type="submission" date="2018-12" db="EMBL/GenBank/DDBJ databases">
        <authorList>
            <person name="Feng G."/>
            <person name="Zhu H."/>
        </authorList>
    </citation>
    <scope>NUCLEOTIDE SEQUENCE [LARGE SCALE GENOMIC DNA]</scope>
    <source>
        <strain evidence="1 2">9PBR-2</strain>
    </source>
</reference>
<dbReference type="RefSeq" id="WP_125429135.1">
    <property type="nucleotide sequence ID" value="NZ_RWIS01000005.1"/>
</dbReference>
<keyword evidence="2" id="KW-1185">Reference proteome</keyword>
<accession>A0A428JLL2</accession>
<name>A0A428JLL2_9BACT</name>
<dbReference type="Proteomes" id="UP000280066">
    <property type="component" value="Unassembled WGS sequence"/>
</dbReference>
<dbReference type="EMBL" id="RWIS01000005">
    <property type="protein sequence ID" value="RSK33964.1"/>
    <property type="molecule type" value="Genomic_DNA"/>
</dbReference>
<proteinExistence type="predicted"/>
<sequence length="89" mass="9664">MSVEEIIKLLLGTLCSATFGLLAWNAKDLVGNVKALTAALNTNAAETKRLAEHVERIDAENTSLRKSHDSLTRWLISKGIIPPPNPSDI</sequence>
<gene>
    <name evidence="1" type="ORF">EI290_09670</name>
</gene>
<dbReference type="AlphaFoldDB" id="A0A428JLL2"/>